<comment type="caution">
    <text evidence="2">The sequence shown here is derived from an EMBL/GenBank/DDBJ whole genome shotgun (WGS) entry which is preliminary data.</text>
</comment>
<evidence type="ECO:0000256" key="1">
    <source>
        <dbReference type="SAM" id="Phobius"/>
    </source>
</evidence>
<dbReference type="Proteomes" id="UP001176021">
    <property type="component" value="Unassembled WGS sequence"/>
</dbReference>
<name>A0ABT8QUV6_9FIRM</name>
<protein>
    <submittedName>
        <fullName evidence="2">Uncharacterized protein</fullName>
    </submittedName>
</protein>
<keyword evidence="3" id="KW-1185">Reference proteome</keyword>
<sequence length="106" mass="12094">MRNLFILGKTTSFRAITILFYMGLIPLIVPSYFLGNFIYLTNTYFEEVQSIYNGQPILSFQDINNAPLGVLGGVVTFVVLSILWKVLCELLIILFRYFESNTQNGI</sequence>
<dbReference type="RefSeq" id="WP_302049501.1">
    <property type="nucleotide sequence ID" value="NZ_JAMJEV010000016.1"/>
</dbReference>
<organism evidence="2 3">
    <name type="scientific">Desulfosporosinus nitroreducens</name>
    <dbReference type="NCBI Taxonomy" id="2018668"/>
    <lineage>
        <taxon>Bacteria</taxon>
        <taxon>Bacillati</taxon>
        <taxon>Bacillota</taxon>
        <taxon>Clostridia</taxon>
        <taxon>Eubacteriales</taxon>
        <taxon>Desulfitobacteriaceae</taxon>
        <taxon>Desulfosporosinus</taxon>
    </lineage>
</organism>
<proteinExistence type="predicted"/>
<dbReference type="EMBL" id="JAMJEV010000016">
    <property type="protein sequence ID" value="MDO0824642.1"/>
    <property type="molecule type" value="Genomic_DNA"/>
</dbReference>
<gene>
    <name evidence="2" type="ORF">M8H41_17545</name>
</gene>
<reference evidence="2" key="1">
    <citation type="submission" date="2022-05" db="EMBL/GenBank/DDBJ databases">
        <title>Expanded diversity of anoxic marine methylotrophy in a Black Sea sulfate reducing microorganism.</title>
        <authorList>
            <person name="Fischer P.Q."/>
            <person name="Stams A.J.M."/>
            <person name="Villanueva L."/>
            <person name="Sousa D.Z."/>
        </authorList>
    </citation>
    <scope>NUCLEOTIDE SEQUENCE</scope>
    <source>
        <strain evidence="2">P130</strain>
    </source>
</reference>
<evidence type="ECO:0000313" key="2">
    <source>
        <dbReference type="EMBL" id="MDO0824642.1"/>
    </source>
</evidence>
<keyword evidence="1" id="KW-1133">Transmembrane helix</keyword>
<feature type="transmembrane region" description="Helical" evidence="1">
    <location>
        <begin position="12"/>
        <end position="34"/>
    </location>
</feature>
<feature type="transmembrane region" description="Helical" evidence="1">
    <location>
        <begin position="68"/>
        <end position="95"/>
    </location>
</feature>
<accession>A0ABT8QUV6</accession>
<keyword evidence="1" id="KW-0472">Membrane</keyword>
<evidence type="ECO:0000313" key="3">
    <source>
        <dbReference type="Proteomes" id="UP001176021"/>
    </source>
</evidence>
<keyword evidence="1" id="KW-0812">Transmembrane</keyword>